<gene>
    <name evidence="2" type="ORF">AVEN_218397_1</name>
</gene>
<proteinExistence type="predicted"/>
<dbReference type="Proteomes" id="UP000499080">
    <property type="component" value="Unassembled WGS sequence"/>
</dbReference>
<reference evidence="2 3" key="1">
    <citation type="journal article" date="2019" name="Sci. Rep.">
        <title>Orb-weaving spider Araneus ventricosus genome elucidates the spidroin gene catalogue.</title>
        <authorList>
            <person name="Kono N."/>
            <person name="Nakamura H."/>
            <person name="Ohtoshi R."/>
            <person name="Moran D.A.P."/>
            <person name="Shinohara A."/>
            <person name="Yoshida Y."/>
            <person name="Fujiwara M."/>
            <person name="Mori M."/>
            <person name="Tomita M."/>
            <person name="Arakawa K."/>
        </authorList>
    </citation>
    <scope>NUCLEOTIDE SEQUENCE [LARGE SCALE GENOMIC DNA]</scope>
</reference>
<sequence>MILADFLPQFYQSRLRKDECTRTRRNRTDVDMKADQRPPETAQKRQVRHQVNAKRKSKGMQLETAKVEADLKRMLKGTLMKTPETGYD</sequence>
<evidence type="ECO:0000256" key="1">
    <source>
        <dbReference type="SAM" id="MobiDB-lite"/>
    </source>
</evidence>
<dbReference type="EMBL" id="BGPR01047177">
    <property type="protein sequence ID" value="GBO24186.1"/>
    <property type="molecule type" value="Genomic_DNA"/>
</dbReference>
<organism evidence="2 3">
    <name type="scientific">Araneus ventricosus</name>
    <name type="common">Orbweaver spider</name>
    <name type="synonym">Epeira ventricosa</name>
    <dbReference type="NCBI Taxonomy" id="182803"/>
    <lineage>
        <taxon>Eukaryota</taxon>
        <taxon>Metazoa</taxon>
        <taxon>Ecdysozoa</taxon>
        <taxon>Arthropoda</taxon>
        <taxon>Chelicerata</taxon>
        <taxon>Arachnida</taxon>
        <taxon>Araneae</taxon>
        <taxon>Araneomorphae</taxon>
        <taxon>Entelegynae</taxon>
        <taxon>Araneoidea</taxon>
        <taxon>Araneidae</taxon>
        <taxon>Araneus</taxon>
    </lineage>
</organism>
<evidence type="ECO:0000313" key="3">
    <source>
        <dbReference type="Proteomes" id="UP000499080"/>
    </source>
</evidence>
<feature type="compositionally biased region" description="Basic residues" evidence="1">
    <location>
        <begin position="45"/>
        <end position="58"/>
    </location>
</feature>
<protein>
    <submittedName>
        <fullName evidence="2">Uncharacterized protein</fullName>
    </submittedName>
</protein>
<evidence type="ECO:0000313" key="2">
    <source>
        <dbReference type="EMBL" id="GBO24186.1"/>
    </source>
</evidence>
<accession>A0A4Y2VJ31</accession>
<feature type="compositionally biased region" description="Basic and acidic residues" evidence="1">
    <location>
        <begin position="22"/>
        <end position="38"/>
    </location>
</feature>
<dbReference type="AlphaFoldDB" id="A0A4Y2VJ31"/>
<feature type="region of interest" description="Disordered" evidence="1">
    <location>
        <begin position="22"/>
        <end position="60"/>
    </location>
</feature>
<comment type="caution">
    <text evidence="2">The sequence shown here is derived from an EMBL/GenBank/DDBJ whole genome shotgun (WGS) entry which is preliminary data.</text>
</comment>
<keyword evidence="3" id="KW-1185">Reference proteome</keyword>
<name>A0A4Y2VJ31_ARAVE</name>